<dbReference type="Proteomes" id="UP001178461">
    <property type="component" value="Chromosome 1"/>
</dbReference>
<dbReference type="EMBL" id="OX395126">
    <property type="protein sequence ID" value="CAI5762211.1"/>
    <property type="molecule type" value="Genomic_DNA"/>
</dbReference>
<proteinExistence type="predicted"/>
<gene>
    <name evidence="1" type="ORF">PODLI_1B008813</name>
</gene>
<name>A0AA35JMC0_9SAUR</name>
<evidence type="ECO:0000313" key="2">
    <source>
        <dbReference type="Proteomes" id="UP001178461"/>
    </source>
</evidence>
<keyword evidence="2" id="KW-1185">Reference proteome</keyword>
<dbReference type="AlphaFoldDB" id="A0AA35JMC0"/>
<protein>
    <submittedName>
        <fullName evidence="1">Uncharacterized protein</fullName>
    </submittedName>
</protein>
<organism evidence="1 2">
    <name type="scientific">Podarcis lilfordi</name>
    <name type="common">Lilford's wall lizard</name>
    <dbReference type="NCBI Taxonomy" id="74358"/>
    <lineage>
        <taxon>Eukaryota</taxon>
        <taxon>Metazoa</taxon>
        <taxon>Chordata</taxon>
        <taxon>Craniata</taxon>
        <taxon>Vertebrata</taxon>
        <taxon>Euteleostomi</taxon>
        <taxon>Lepidosauria</taxon>
        <taxon>Squamata</taxon>
        <taxon>Bifurcata</taxon>
        <taxon>Unidentata</taxon>
        <taxon>Episquamata</taxon>
        <taxon>Laterata</taxon>
        <taxon>Lacertibaenia</taxon>
        <taxon>Lacertidae</taxon>
        <taxon>Podarcis</taxon>
    </lineage>
</organism>
<accession>A0AA35JMC0</accession>
<evidence type="ECO:0000313" key="1">
    <source>
        <dbReference type="EMBL" id="CAI5762211.1"/>
    </source>
</evidence>
<reference evidence="1" key="1">
    <citation type="submission" date="2022-12" db="EMBL/GenBank/DDBJ databases">
        <authorList>
            <person name="Alioto T."/>
            <person name="Alioto T."/>
            <person name="Gomez Garrido J."/>
        </authorList>
    </citation>
    <scope>NUCLEOTIDE SEQUENCE</scope>
</reference>
<sequence length="89" mass="10339">MLFLNFVRLEIQIALRRVAPLCACNLQAQINIAGSKAFVSCKHLLPQHLHPGKKERRKGSVFIWERKLYGPEMHLRNAVRCLTEMHRCC</sequence>